<dbReference type="InterPro" id="IPR035979">
    <property type="entry name" value="RBD_domain_sf"/>
</dbReference>
<name>A0A1E3QRN5_9ASCO</name>
<dbReference type="CDD" id="cd12235">
    <property type="entry name" value="RRM_PPIL4"/>
    <property type="match status" value="1"/>
</dbReference>
<comment type="catalytic activity">
    <reaction evidence="1 10">
        <text>[protein]-peptidylproline (omega=180) = [protein]-peptidylproline (omega=0)</text>
        <dbReference type="Rhea" id="RHEA:16237"/>
        <dbReference type="Rhea" id="RHEA-COMP:10747"/>
        <dbReference type="Rhea" id="RHEA-COMP:10748"/>
        <dbReference type="ChEBI" id="CHEBI:83833"/>
        <dbReference type="ChEBI" id="CHEBI:83834"/>
        <dbReference type="EC" id="5.2.1.8"/>
    </reaction>
</comment>
<dbReference type="GO" id="GO:0005634">
    <property type="term" value="C:nucleus"/>
    <property type="evidence" value="ECO:0007669"/>
    <property type="project" value="UniProtKB-SubCell"/>
</dbReference>
<dbReference type="PANTHER" id="PTHR45843">
    <property type="entry name" value="PEPTIDYL-PROLYL CIS-TRANS ISOMERASE-LIKE 4"/>
    <property type="match status" value="1"/>
</dbReference>
<evidence type="ECO:0000256" key="2">
    <source>
        <dbReference type="ARBA" id="ARBA00002388"/>
    </source>
</evidence>
<dbReference type="GO" id="GO:0000785">
    <property type="term" value="C:chromatin"/>
    <property type="evidence" value="ECO:0007669"/>
    <property type="project" value="EnsemblFungi"/>
</dbReference>
<feature type="compositionally biased region" description="Basic and acidic residues" evidence="11">
    <location>
        <begin position="413"/>
        <end position="444"/>
    </location>
</feature>
<dbReference type="PANTHER" id="PTHR45843:SF1">
    <property type="entry name" value="PEPTIDYL-PROLYL CIS-TRANS ISOMERASE-LIKE 4"/>
    <property type="match status" value="1"/>
</dbReference>
<keyword evidence="8 10" id="KW-0539">Nucleus</keyword>
<feature type="compositionally biased region" description="Basic and acidic residues" evidence="11">
    <location>
        <begin position="352"/>
        <end position="405"/>
    </location>
</feature>
<dbReference type="InterPro" id="IPR012677">
    <property type="entry name" value="Nucleotide-bd_a/b_plait_sf"/>
</dbReference>
<dbReference type="PROSITE" id="PS50072">
    <property type="entry name" value="CSA_PPIASE_2"/>
    <property type="match status" value="1"/>
</dbReference>
<feature type="compositionally biased region" description="Basic and acidic residues" evidence="11">
    <location>
        <begin position="319"/>
        <end position="343"/>
    </location>
</feature>
<accession>A0A1E3QRN5</accession>
<dbReference type="Proteomes" id="UP000094336">
    <property type="component" value="Unassembled WGS sequence"/>
</dbReference>
<dbReference type="GeneID" id="30148302"/>
<feature type="domain" description="RRM" evidence="13">
    <location>
        <begin position="234"/>
        <end position="312"/>
    </location>
</feature>
<dbReference type="AlphaFoldDB" id="A0A1E3QRN5"/>
<dbReference type="GO" id="GO:0003723">
    <property type="term" value="F:RNA binding"/>
    <property type="evidence" value="ECO:0007669"/>
    <property type="project" value="UniProtKB-UniRule"/>
</dbReference>
<dbReference type="SMART" id="SM00360">
    <property type="entry name" value="RRM"/>
    <property type="match status" value="1"/>
</dbReference>
<dbReference type="SUPFAM" id="SSF50891">
    <property type="entry name" value="Cyclophilin-like"/>
    <property type="match status" value="1"/>
</dbReference>
<comment type="function">
    <text evidence="2 10">PPIases accelerate the folding of proteins. It catalyzes the cis-trans isomerization of proline imidic peptide bonds in oligopeptides.</text>
</comment>
<comment type="subcellular location">
    <subcellularLocation>
        <location evidence="3 10">Nucleus</location>
    </subcellularLocation>
</comment>
<dbReference type="GO" id="GO:0006357">
    <property type="term" value="P:regulation of transcription by RNA polymerase II"/>
    <property type="evidence" value="ECO:0007669"/>
    <property type="project" value="EnsemblFungi"/>
</dbReference>
<gene>
    <name evidence="14" type="ORF">BABINDRAFT_166680</name>
</gene>
<evidence type="ECO:0000259" key="12">
    <source>
        <dbReference type="PROSITE" id="PS50072"/>
    </source>
</evidence>
<evidence type="ECO:0000313" key="14">
    <source>
        <dbReference type="EMBL" id="ODQ80341.1"/>
    </source>
</evidence>
<evidence type="ECO:0000256" key="4">
    <source>
        <dbReference type="ARBA" id="ARBA00010739"/>
    </source>
</evidence>
<evidence type="ECO:0000256" key="5">
    <source>
        <dbReference type="ARBA" id="ARBA00022884"/>
    </source>
</evidence>
<evidence type="ECO:0000313" key="15">
    <source>
        <dbReference type="Proteomes" id="UP000094336"/>
    </source>
</evidence>
<keyword evidence="15" id="KW-1185">Reference proteome</keyword>
<feature type="compositionally biased region" description="Polar residues" evidence="11">
    <location>
        <begin position="449"/>
        <end position="464"/>
    </location>
</feature>
<dbReference type="STRING" id="984486.A0A1E3QRN5"/>
<proteinExistence type="inferred from homology"/>
<evidence type="ECO:0000256" key="1">
    <source>
        <dbReference type="ARBA" id="ARBA00000971"/>
    </source>
</evidence>
<feature type="domain" description="PPIase cyclophilin-type" evidence="12">
    <location>
        <begin position="6"/>
        <end position="157"/>
    </location>
</feature>
<reference evidence="15" key="1">
    <citation type="submission" date="2016-05" db="EMBL/GenBank/DDBJ databases">
        <title>Comparative genomics of biotechnologically important yeasts.</title>
        <authorList>
            <consortium name="DOE Joint Genome Institute"/>
            <person name="Riley R."/>
            <person name="Haridas S."/>
            <person name="Wolfe K.H."/>
            <person name="Lopes M.R."/>
            <person name="Hittinger C.T."/>
            <person name="Goker M."/>
            <person name="Salamov A."/>
            <person name="Wisecaver J."/>
            <person name="Long T.M."/>
            <person name="Aerts A.L."/>
            <person name="Barry K."/>
            <person name="Choi C."/>
            <person name="Clum A."/>
            <person name="Coughlan A.Y."/>
            <person name="Deshpande S."/>
            <person name="Douglass A.P."/>
            <person name="Hanson S.J."/>
            <person name="Klenk H.-P."/>
            <person name="Labutti K."/>
            <person name="Lapidus A."/>
            <person name="Lindquist E."/>
            <person name="Lipzen A."/>
            <person name="Meier-Kolthoff J.P."/>
            <person name="Ohm R.A."/>
            <person name="Otillar R.P."/>
            <person name="Pangilinan J."/>
            <person name="Peng Y."/>
            <person name="Rokas A."/>
            <person name="Rosa C.A."/>
            <person name="Scheuner C."/>
            <person name="Sibirny A.A."/>
            <person name="Slot J.C."/>
            <person name="Stielow J.B."/>
            <person name="Sun H."/>
            <person name="Kurtzman C.P."/>
            <person name="Blackwell M."/>
            <person name="Grigoriev I.V."/>
            <person name="Jeffries T.W."/>
        </authorList>
    </citation>
    <scope>NUCLEOTIDE SEQUENCE [LARGE SCALE GENOMIC DNA]</scope>
    <source>
        <strain evidence="15">NRRL Y-12698</strain>
    </source>
</reference>
<dbReference type="InterPro" id="IPR035542">
    <property type="entry name" value="CRIP"/>
</dbReference>
<evidence type="ECO:0000259" key="13">
    <source>
        <dbReference type="PROSITE" id="PS50102"/>
    </source>
</evidence>
<organism evidence="14 15">
    <name type="scientific">Babjeviella inositovora NRRL Y-12698</name>
    <dbReference type="NCBI Taxonomy" id="984486"/>
    <lineage>
        <taxon>Eukaryota</taxon>
        <taxon>Fungi</taxon>
        <taxon>Dikarya</taxon>
        <taxon>Ascomycota</taxon>
        <taxon>Saccharomycotina</taxon>
        <taxon>Pichiomycetes</taxon>
        <taxon>Serinales incertae sedis</taxon>
        <taxon>Babjeviella</taxon>
    </lineage>
</organism>
<evidence type="ECO:0000256" key="6">
    <source>
        <dbReference type="ARBA" id="ARBA00023110"/>
    </source>
</evidence>
<dbReference type="InterPro" id="IPR002130">
    <property type="entry name" value="Cyclophilin-type_PPIase_dom"/>
</dbReference>
<feature type="region of interest" description="Disordered" evidence="11">
    <location>
        <begin position="317"/>
        <end position="471"/>
    </location>
</feature>
<dbReference type="Gene3D" id="2.40.100.10">
    <property type="entry name" value="Cyclophilin-like"/>
    <property type="match status" value="1"/>
</dbReference>
<dbReference type="RefSeq" id="XP_018985669.1">
    <property type="nucleotide sequence ID" value="XM_019130449.1"/>
</dbReference>
<protein>
    <recommendedName>
        <fullName evidence="10">Peptidyl-prolyl cis-trans isomerase</fullName>
        <shortName evidence="10">PPIase</shortName>
        <ecNumber evidence="10">5.2.1.8</ecNumber>
    </recommendedName>
</protein>
<evidence type="ECO:0000256" key="10">
    <source>
        <dbReference type="RuleBase" id="RU365081"/>
    </source>
</evidence>
<comment type="similarity">
    <text evidence="4 10">Belongs to the cyclophilin-type PPIase family. PPIL4 subfamily.</text>
</comment>
<dbReference type="InterPro" id="IPR029000">
    <property type="entry name" value="Cyclophilin-like_dom_sf"/>
</dbReference>
<dbReference type="InterPro" id="IPR000504">
    <property type="entry name" value="RRM_dom"/>
</dbReference>
<dbReference type="SUPFAM" id="SSF54928">
    <property type="entry name" value="RNA-binding domain, RBD"/>
    <property type="match status" value="1"/>
</dbReference>
<dbReference type="EMBL" id="KV454430">
    <property type="protein sequence ID" value="ODQ80341.1"/>
    <property type="molecule type" value="Genomic_DNA"/>
</dbReference>
<evidence type="ECO:0000256" key="9">
    <source>
        <dbReference type="PROSITE-ProRule" id="PRU00176"/>
    </source>
</evidence>
<dbReference type="OrthoDB" id="2083at2759"/>
<keyword evidence="5 9" id="KW-0694">RNA-binding</keyword>
<dbReference type="PROSITE" id="PS50102">
    <property type="entry name" value="RRM"/>
    <property type="match status" value="1"/>
</dbReference>
<dbReference type="EC" id="5.2.1.8" evidence="10"/>
<dbReference type="Pfam" id="PF00160">
    <property type="entry name" value="Pro_isomerase"/>
    <property type="match status" value="1"/>
</dbReference>
<evidence type="ECO:0000256" key="11">
    <source>
        <dbReference type="SAM" id="MobiDB-lite"/>
    </source>
</evidence>
<evidence type="ECO:0000256" key="8">
    <source>
        <dbReference type="ARBA" id="ARBA00023242"/>
    </source>
</evidence>
<dbReference type="Pfam" id="PF00076">
    <property type="entry name" value="RRM_1"/>
    <property type="match status" value="1"/>
</dbReference>
<keyword evidence="7 10" id="KW-0413">Isomerase</keyword>
<evidence type="ECO:0000256" key="3">
    <source>
        <dbReference type="ARBA" id="ARBA00004123"/>
    </source>
</evidence>
<keyword evidence="6 10" id="KW-0697">Rotamase</keyword>
<evidence type="ECO:0000256" key="7">
    <source>
        <dbReference type="ARBA" id="ARBA00023235"/>
    </source>
</evidence>
<sequence length="471" mass="53917">MSVLLQTSAGDIVIDLFVKESPRACLNFLKLCKHRYYDFSPLFNLEKNAHVESGLPDFPLNYTENDLGVSIWGLGGEEQRPKAGSQKVVSLKIGLVSFKLDQSAFGSRFQISLAPQSEGHVFGTVAEGFDTLDTVNRQPVDAEGRFEQDIRIIHTYILDDPFDDVADVPPVPRPSKTQLSTVRGLEVRGVELDMESMDEETRERYIRQREAESRSLTLELMGDIPAATAKPQENVLFVCKLNPITEDDDLRLIFSRFGEIRSCEIIKDSKTRLSLCYAFIEFATKESCEQAYFKMDSVLIDDRRIKVDFSQSVASSTAKWEEGDKRGHEGRGGERKRHRDESGRQGAYNLGSDRDYDKRSNDYGKKGYAEKKDYGTKPRDREEDRRDSRQHEGGSRRSYRERESGKAYFSRSDQGRDSEKSRSNHRDLARYSRSDRDGDSDKHSRSNRYRNTLLSDRNASSYSPRSEKRHT</sequence>
<dbReference type="Gene3D" id="3.30.70.330">
    <property type="match status" value="1"/>
</dbReference>
<dbReference type="GO" id="GO:0003755">
    <property type="term" value="F:peptidyl-prolyl cis-trans isomerase activity"/>
    <property type="evidence" value="ECO:0007669"/>
    <property type="project" value="UniProtKB-UniRule"/>
</dbReference>